<gene>
    <name evidence="1" type="ORF">BpHYR1_051489</name>
</gene>
<accession>A0A3M7QK17</accession>
<name>A0A3M7QK17_BRAPC</name>
<keyword evidence="2" id="KW-1185">Reference proteome</keyword>
<protein>
    <submittedName>
        <fullName evidence="1">Uncharacterized protein</fullName>
    </submittedName>
</protein>
<evidence type="ECO:0000313" key="1">
    <source>
        <dbReference type="EMBL" id="RNA11361.1"/>
    </source>
</evidence>
<organism evidence="1 2">
    <name type="scientific">Brachionus plicatilis</name>
    <name type="common">Marine rotifer</name>
    <name type="synonym">Brachionus muelleri</name>
    <dbReference type="NCBI Taxonomy" id="10195"/>
    <lineage>
        <taxon>Eukaryota</taxon>
        <taxon>Metazoa</taxon>
        <taxon>Spiralia</taxon>
        <taxon>Gnathifera</taxon>
        <taxon>Rotifera</taxon>
        <taxon>Eurotatoria</taxon>
        <taxon>Monogononta</taxon>
        <taxon>Pseudotrocha</taxon>
        <taxon>Ploima</taxon>
        <taxon>Brachionidae</taxon>
        <taxon>Brachionus</taxon>
    </lineage>
</organism>
<dbReference type="AlphaFoldDB" id="A0A3M7QK17"/>
<sequence length="160" mass="18649">MMGELVLMLRIGKKVSSASISDQTFNGLKIIFFCGEALSVFKLFLAFDRAKLKSIFSGIQKKIQKDSKKQDPAHRIQFKTNRNNHLDAEFEFPHTETPLMEAIELENKSHSRMKFLDDFYAKYMAKTPEEKIDRICERVRIKNNRKGLGFEQKEAERVNN</sequence>
<dbReference type="EMBL" id="REGN01005978">
    <property type="protein sequence ID" value="RNA11361.1"/>
    <property type="molecule type" value="Genomic_DNA"/>
</dbReference>
<evidence type="ECO:0000313" key="2">
    <source>
        <dbReference type="Proteomes" id="UP000276133"/>
    </source>
</evidence>
<comment type="caution">
    <text evidence="1">The sequence shown here is derived from an EMBL/GenBank/DDBJ whole genome shotgun (WGS) entry which is preliminary data.</text>
</comment>
<proteinExistence type="predicted"/>
<dbReference type="Proteomes" id="UP000276133">
    <property type="component" value="Unassembled WGS sequence"/>
</dbReference>
<reference evidence="1 2" key="1">
    <citation type="journal article" date="2018" name="Sci. Rep.">
        <title>Genomic signatures of local adaptation to the degree of environmental predictability in rotifers.</title>
        <authorList>
            <person name="Franch-Gras L."/>
            <person name="Hahn C."/>
            <person name="Garcia-Roger E.M."/>
            <person name="Carmona M.J."/>
            <person name="Serra M."/>
            <person name="Gomez A."/>
        </authorList>
    </citation>
    <scope>NUCLEOTIDE SEQUENCE [LARGE SCALE GENOMIC DNA]</scope>
    <source>
        <strain evidence="1">HYR1</strain>
    </source>
</reference>